<feature type="transmembrane region" description="Helical" evidence="10">
    <location>
        <begin position="108"/>
        <end position="128"/>
    </location>
</feature>
<keyword evidence="9 10" id="KW-0472">Membrane</keyword>
<reference evidence="11" key="2">
    <citation type="submission" date="2018-10" db="UniProtKB">
        <authorList>
            <consortium name="EnsemblPlants"/>
        </authorList>
    </citation>
    <scope>IDENTIFICATION</scope>
</reference>
<keyword evidence="7" id="KW-0677">Repeat</keyword>
<dbReference type="Gramene" id="TraesSYM5B03G02887650.1">
    <property type="protein sequence ID" value="TraesSYM5B03G02887650.1"/>
    <property type="gene ID" value="TraesSYM5B03G02887650"/>
</dbReference>
<dbReference type="SMR" id="A0A3B6SDM4"/>
<dbReference type="Gramene" id="TraesCS7B02G160000.1">
    <property type="protein sequence ID" value="TraesCS7B02G160000.1"/>
    <property type="gene ID" value="TraesCS7B02G160000"/>
</dbReference>
<evidence type="ECO:0000256" key="5">
    <source>
        <dbReference type="ARBA" id="ARBA00022597"/>
    </source>
</evidence>
<comment type="subcellular location">
    <subcellularLocation>
        <location evidence="1 10">Cell membrane</location>
        <topology evidence="1 10">Multi-pass membrane protein</topology>
    </subcellularLocation>
</comment>
<dbReference type="GeneID" id="123160408"/>
<comment type="similarity">
    <text evidence="2 10">Belongs to the SWEET sugar transporter family.</text>
</comment>
<feature type="transmembrane region" description="Helical" evidence="10">
    <location>
        <begin position="134"/>
        <end position="155"/>
    </location>
</feature>
<gene>
    <name evidence="11" type="primary">LOC123160408</name>
</gene>
<dbReference type="PANTHER" id="PTHR10791:SF196">
    <property type="entry name" value="BIDIRECTIONAL SUGAR TRANSPORTER SWEET11"/>
    <property type="match status" value="1"/>
</dbReference>
<evidence type="ECO:0000256" key="4">
    <source>
        <dbReference type="ARBA" id="ARBA00022475"/>
    </source>
</evidence>
<dbReference type="RefSeq" id="XP_044434163.1">
    <property type="nucleotide sequence ID" value="XM_044578228.1"/>
</dbReference>
<dbReference type="Gramene" id="TraesCLE_scaffold_003809_01G000200.1">
    <property type="protein sequence ID" value="TraesCLE_scaffold_003809_01G000200.1"/>
    <property type="gene ID" value="TraesCLE_scaffold_003809_01G000200"/>
</dbReference>
<dbReference type="FunFam" id="1.20.1280.290:FF:000020">
    <property type="entry name" value="Bidirectional sugar transporter SWEET"/>
    <property type="match status" value="1"/>
</dbReference>
<dbReference type="Gramene" id="TraesPARA_EIv1.0_2408510.1">
    <property type="protein sequence ID" value="TraesPARA_EIv1.0_2408510.1.CDS"/>
    <property type="gene ID" value="TraesPARA_EIv1.0_2408510"/>
</dbReference>
<dbReference type="Gramene" id="TraesWEE_scaffold_005475_01G000200.1">
    <property type="protein sequence ID" value="TraesWEE_scaffold_005475_01G000200.1"/>
    <property type="gene ID" value="TraesWEE_scaffold_005475_01G000200"/>
</dbReference>
<name>A0A3B6SDM4_WHEAT</name>
<evidence type="ECO:0000256" key="7">
    <source>
        <dbReference type="ARBA" id="ARBA00022737"/>
    </source>
</evidence>
<dbReference type="InterPro" id="IPR047664">
    <property type="entry name" value="SWEET"/>
</dbReference>
<dbReference type="GO" id="GO:0016020">
    <property type="term" value="C:membrane"/>
    <property type="evidence" value="ECO:0000318"/>
    <property type="project" value="GO_Central"/>
</dbReference>
<dbReference type="Gramene" id="TraesROB_scaffold_008164_01G000300.1">
    <property type="protein sequence ID" value="TraesROB_scaffold_008164_01G000300.1"/>
    <property type="gene ID" value="TraesROB_scaffold_008164_01G000300"/>
</dbReference>
<dbReference type="FunFam" id="1.20.1280.290:FF:000001">
    <property type="entry name" value="Bidirectional sugar transporter SWEET"/>
    <property type="match status" value="1"/>
</dbReference>
<evidence type="ECO:0000256" key="2">
    <source>
        <dbReference type="ARBA" id="ARBA00007809"/>
    </source>
</evidence>
<dbReference type="Gramene" id="TraesCS7B03G0434800.1">
    <property type="protein sequence ID" value="TraesCS7B03G0434800.1.CDS"/>
    <property type="gene ID" value="TraesCS7B03G0434800"/>
</dbReference>
<evidence type="ECO:0000256" key="6">
    <source>
        <dbReference type="ARBA" id="ARBA00022692"/>
    </source>
</evidence>
<organism evidence="11">
    <name type="scientific">Triticum aestivum</name>
    <name type="common">Wheat</name>
    <dbReference type="NCBI Taxonomy" id="4565"/>
    <lineage>
        <taxon>Eukaryota</taxon>
        <taxon>Viridiplantae</taxon>
        <taxon>Streptophyta</taxon>
        <taxon>Embryophyta</taxon>
        <taxon>Tracheophyta</taxon>
        <taxon>Spermatophyta</taxon>
        <taxon>Magnoliopsida</taxon>
        <taxon>Liliopsida</taxon>
        <taxon>Poales</taxon>
        <taxon>Poaceae</taxon>
        <taxon>BOP clade</taxon>
        <taxon>Pooideae</taxon>
        <taxon>Triticodae</taxon>
        <taxon>Triticeae</taxon>
        <taxon>Triticinae</taxon>
        <taxon>Triticum</taxon>
    </lineage>
</organism>
<comment type="function">
    <text evidence="10">Mediates both low-affinity uptake and efflux of sugar across the membrane.</text>
</comment>
<feature type="transmembrane region" description="Helical" evidence="10">
    <location>
        <begin position="195"/>
        <end position="216"/>
    </location>
</feature>
<evidence type="ECO:0000256" key="3">
    <source>
        <dbReference type="ARBA" id="ARBA00022448"/>
    </source>
</evidence>
<evidence type="ECO:0000256" key="8">
    <source>
        <dbReference type="ARBA" id="ARBA00022989"/>
    </source>
</evidence>
<protein>
    <recommendedName>
        <fullName evidence="10">Bidirectional sugar transporter SWEET</fullName>
    </recommendedName>
</protein>
<keyword evidence="8 10" id="KW-1133">Transmembrane helix</keyword>
<evidence type="ECO:0000256" key="9">
    <source>
        <dbReference type="ARBA" id="ARBA00023136"/>
    </source>
</evidence>
<accession>A0A3B6SDM4</accession>
<dbReference type="InterPro" id="IPR004316">
    <property type="entry name" value="SWEET_rpt"/>
</dbReference>
<dbReference type="PANTHER" id="PTHR10791">
    <property type="entry name" value="RAG1-ACTIVATING PROTEIN 1"/>
    <property type="match status" value="1"/>
</dbReference>
<dbReference type="Gramene" id="TraesMAC7B03G04108910.1">
    <property type="protein sequence ID" value="TraesMAC7B03G04108910.1"/>
    <property type="gene ID" value="TraesMAC7B03G04108910"/>
</dbReference>
<keyword evidence="3 10" id="KW-0813">Transport</keyword>
<dbReference type="GO" id="GO:0005886">
    <property type="term" value="C:plasma membrane"/>
    <property type="evidence" value="ECO:0007669"/>
    <property type="project" value="UniProtKB-SubCell"/>
</dbReference>
<dbReference type="EnsemblPlants" id="TraesCS7B02G160000.1">
    <property type="protein sequence ID" value="TraesCS7B02G160000.1"/>
    <property type="gene ID" value="TraesCS7B02G160000"/>
</dbReference>
<dbReference type="OMA" id="AYAPRNE"/>
<sequence>MAGGLFDMSHPASALAGIAGNIVSFFVFLAPMATFLQIYRKKTTGGFSSVPYVVALFSCSLLIFYALLKTHSPLLLTINSFGCCIETVYIIAYLVYAPPRARLRTLAYFFVLDVAAFGLVLVVTMYAFAPAHRVKFLGSVCLAFSMAVFVAPLSIIVKVIKTKSVEFLPVGLSFCLVLSAVAWFCYGLFTKDPFVMYPNVGGFFFSCVQIGLYCWYRKPSNAVLPTTTADAGNGNGGSADQPQVQVIELPVHSVAILSVGPVPILGVHKIEVIAAEQQTVIDVKDAAKAAEVDQPEVIEIVPAPAV</sequence>
<evidence type="ECO:0000313" key="12">
    <source>
        <dbReference type="Proteomes" id="UP000019116"/>
    </source>
</evidence>
<dbReference type="Gramene" id="TraesJAG7B03G04096750.1">
    <property type="protein sequence ID" value="TraesJAG7B03G04096750.1"/>
    <property type="gene ID" value="TraesJAG7B03G04096750"/>
</dbReference>
<keyword evidence="4" id="KW-1003">Cell membrane</keyword>
<feature type="transmembrane region" description="Helical" evidence="10">
    <location>
        <begin position="50"/>
        <end position="68"/>
    </location>
</feature>
<dbReference type="Gramene" id="TraesRN7B0100430500.1">
    <property type="protein sequence ID" value="TraesRN7B0100430500.1"/>
    <property type="gene ID" value="TraesRN7B0100430500"/>
</dbReference>
<dbReference type="Gramene" id="TraesCAD_scaffold_008837_01G000200.1">
    <property type="protein sequence ID" value="TraesCAD_scaffold_008837_01G000200.1"/>
    <property type="gene ID" value="TraesCAD_scaffold_008837_01G000200"/>
</dbReference>
<evidence type="ECO:0000313" key="11">
    <source>
        <dbReference type="EnsemblPlants" id="TraesCS7B02G160000.1"/>
    </source>
</evidence>
<dbReference type="Gramene" id="TraesNOR7B03G04159220.1">
    <property type="protein sequence ID" value="TraesNOR7B03G04159220.1"/>
    <property type="gene ID" value="TraesNOR7B03G04159220"/>
</dbReference>
<dbReference type="Gramene" id="TraesARI5B03G02901540.1">
    <property type="protein sequence ID" value="TraesARI5B03G02901540.1"/>
    <property type="gene ID" value="TraesARI5B03G02901540"/>
</dbReference>
<dbReference type="Gramene" id="TraesJUL7B03G04151980.1">
    <property type="protein sequence ID" value="TraesJUL7B03G04151980.1"/>
    <property type="gene ID" value="TraesJUL7B03G04151980"/>
</dbReference>
<proteinExistence type="inferred from homology"/>
<reference evidence="11" key="1">
    <citation type="submission" date="2018-08" db="EMBL/GenBank/DDBJ databases">
        <authorList>
            <person name="Rossello M."/>
        </authorList>
    </citation>
    <scope>NUCLEOTIDE SEQUENCE [LARGE SCALE GENOMIC DNA]</scope>
    <source>
        <strain evidence="11">cv. Chinese Spring</strain>
    </source>
</reference>
<feature type="transmembrane region" description="Helical" evidence="10">
    <location>
        <begin position="12"/>
        <end position="38"/>
    </location>
</feature>
<keyword evidence="12" id="KW-1185">Reference proteome</keyword>
<evidence type="ECO:0000256" key="1">
    <source>
        <dbReference type="ARBA" id="ARBA00004651"/>
    </source>
</evidence>
<evidence type="ECO:0000256" key="10">
    <source>
        <dbReference type="RuleBase" id="RU910715"/>
    </source>
</evidence>
<dbReference type="Proteomes" id="UP000019116">
    <property type="component" value="Chromosome 7B"/>
</dbReference>
<dbReference type="Gramene" id="TraesSTA7B03G04109930.1">
    <property type="protein sequence ID" value="TraesSTA7B03G04109930.1"/>
    <property type="gene ID" value="TraesSTA7B03G04109930"/>
</dbReference>
<keyword evidence="6 10" id="KW-0812">Transmembrane</keyword>
<dbReference type="GO" id="GO:0008643">
    <property type="term" value="P:carbohydrate transport"/>
    <property type="evidence" value="ECO:0000318"/>
    <property type="project" value="GO_Central"/>
</dbReference>
<dbReference type="Gene3D" id="1.20.1280.290">
    <property type="match status" value="2"/>
</dbReference>
<dbReference type="KEGG" id="taes:123160408"/>
<dbReference type="Gramene" id="TraesLDM7B03G04117450.1">
    <property type="protein sequence ID" value="TraesLDM7B03G04117450.1"/>
    <property type="gene ID" value="TraesLDM7B03G04117450"/>
</dbReference>
<dbReference type="Gramene" id="TraesLAC7B03G04065000.1">
    <property type="protein sequence ID" value="TraesLAC7B03G04065000.1"/>
    <property type="gene ID" value="TraesLAC7B03G04065000"/>
</dbReference>
<dbReference type="Gramene" id="TraesKAR7B01G0155850.1">
    <property type="protein sequence ID" value="cds.TraesKAR7B01G0155850.1"/>
    <property type="gene ID" value="TraesKAR7B01G0155850"/>
</dbReference>
<dbReference type="AlphaFoldDB" id="A0A3B6SDM4"/>
<keyword evidence="5 10" id="KW-0762">Sugar transport</keyword>
<dbReference type="Pfam" id="PF03083">
    <property type="entry name" value="MtN3_slv"/>
    <property type="match status" value="2"/>
</dbReference>
<feature type="transmembrane region" description="Helical" evidence="10">
    <location>
        <begin position="167"/>
        <end position="189"/>
    </location>
</feature>
<dbReference type="GO" id="GO:0051119">
    <property type="term" value="F:sugar transmembrane transporter activity"/>
    <property type="evidence" value="ECO:0000318"/>
    <property type="project" value="GO_Central"/>
</dbReference>
<feature type="transmembrane region" description="Helical" evidence="10">
    <location>
        <begin position="74"/>
        <end position="96"/>
    </location>
</feature>